<dbReference type="EMBL" id="VFPA01000001">
    <property type="protein sequence ID" value="TQM13633.1"/>
    <property type="molecule type" value="Genomic_DNA"/>
</dbReference>
<keyword evidence="2 5" id="KW-0812">Transmembrane</keyword>
<feature type="transmembrane region" description="Helical" evidence="5">
    <location>
        <begin position="247"/>
        <end position="267"/>
    </location>
</feature>
<feature type="transmembrane region" description="Helical" evidence="5">
    <location>
        <begin position="132"/>
        <end position="149"/>
    </location>
</feature>
<proteinExistence type="predicted"/>
<feature type="transmembrane region" description="Helical" evidence="5">
    <location>
        <begin position="380"/>
        <end position="405"/>
    </location>
</feature>
<evidence type="ECO:0000256" key="5">
    <source>
        <dbReference type="SAM" id="Phobius"/>
    </source>
</evidence>
<dbReference type="InterPro" id="IPR001902">
    <property type="entry name" value="SLC26A/SulP_fam"/>
</dbReference>
<reference evidence="7 8" key="1">
    <citation type="submission" date="2019-06" db="EMBL/GenBank/DDBJ databases">
        <title>Sequencing the genomes of 1000 actinobacteria strains.</title>
        <authorList>
            <person name="Klenk H.-P."/>
        </authorList>
    </citation>
    <scope>NUCLEOTIDE SEQUENCE [LARGE SCALE GENOMIC DNA]</scope>
    <source>
        <strain evidence="7 8">DSM 45301</strain>
    </source>
</reference>
<dbReference type="InterPro" id="IPR036513">
    <property type="entry name" value="STAS_dom_sf"/>
</dbReference>
<dbReference type="Proteomes" id="UP000315677">
    <property type="component" value="Unassembled WGS sequence"/>
</dbReference>
<dbReference type="InterPro" id="IPR002645">
    <property type="entry name" value="STAS_dom"/>
</dbReference>
<dbReference type="AlphaFoldDB" id="A0A543DWC2"/>
<gene>
    <name evidence="7" type="ORF">FB558_0386</name>
</gene>
<keyword evidence="8" id="KW-1185">Reference proteome</keyword>
<evidence type="ECO:0000256" key="1">
    <source>
        <dbReference type="ARBA" id="ARBA00004141"/>
    </source>
</evidence>
<evidence type="ECO:0000313" key="7">
    <source>
        <dbReference type="EMBL" id="TQM13633.1"/>
    </source>
</evidence>
<dbReference type="OrthoDB" id="9769739at2"/>
<sequence length="558" mass="57390">MRLVPGIAMVSRYRRSDLGPDLLSAATITALLIPSGLAYGALAGLSPVAGLYTGVLGMIGFALFTTSRTVVVGPESQMAILVAAALAPLATSGSAEYVTLAAALALLCAVICVLAAVFRLGFLADYLSQPVLVGYLAGVALIIIVSQAGKLVGASTEGETLVDMIASFWQHRAESDWPSTLVGLAALAVILAARWVSPKLPASLLAVVALTVVSALLDLSEAGVAVVGEVPSGIPLPSIPDVGLGDVMALLPGALGLTLVVFADTVLTARAYALRGGGERIDANAELRALAAANAGAGLCSGFPVGASDSRTAVNADTGGRTQVVGLAAAVMTALFLIALTPLVRDLPSPALAGVVIVAAASLLRPGDFAALWRVRRVELLLALVTLVGVTVLGILPGILLAVGVNLVEIVYRLSRPAVDVLGPRGDSGRWRAVDPGDEAAPDPGLLVVRVGGPLLFTNAEFVATRIEAEADRRGEVLRWVVLDCEAVTLIDSNGALAVTRLADVADDRGVTLALARVTTALRQALRQAEVLGRFDDGRVFDRVEEAIQAYRDEERPG</sequence>
<feature type="domain" description="STAS" evidence="6">
    <location>
        <begin position="444"/>
        <end position="551"/>
    </location>
</feature>
<comment type="caution">
    <text evidence="7">The sequence shown here is derived from an EMBL/GenBank/DDBJ whole genome shotgun (WGS) entry which is preliminary data.</text>
</comment>
<evidence type="ECO:0000256" key="2">
    <source>
        <dbReference type="ARBA" id="ARBA00022692"/>
    </source>
</evidence>
<dbReference type="PROSITE" id="PS50801">
    <property type="entry name" value="STAS"/>
    <property type="match status" value="1"/>
</dbReference>
<evidence type="ECO:0000313" key="8">
    <source>
        <dbReference type="Proteomes" id="UP000315677"/>
    </source>
</evidence>
<dbReference type="RefSeq" id="WP_142047502.1">
    <property type="nucleotide sequence ID" value="NZ_VFPA01000001.1"/>
</dbReference>
<dbReference type="CDD" id="cd07042">
    <property type="entry name" value="STAS_SulP_like_sulfate_transporter"/>
    <property type="match status" value="1"/>
</dbReference>
<dbReference type="GO" id="GO:0016020">
    <property type="term" value="C:membrane"/>
    <property type="evidence" value="ECO:0007669"/>
    <property type="project" value="UniProtKB-SubCell"/>
</dbReference>
<dbReference type="Gene3D" id="3.30.750.24">
    <property type="entry name" value="STAS domain"/>
    <property type="match status" value="1"/>
</dbReference>
<dbReference type="SUPFAM" id="SSF52091">
    <property type="entry name" value="SpoIIaa-like"/>
    <property type="match status" value="1"/>
</dbReference>
<organism evidence="7 8">
    <name type="scientific">Pseudonocardia kunmingensis</name>
    <dbReference type="NCBI Taxonomy" id="630975"/>
    <lineage>
        <taxon>Bacteria</taxon>
        <taxon>Bacillati</taxon>
        <taxon>Actinomycetota</taxon>
        <taxon>Actinomycetes</taxon>
        <taxon>Pseudonocardiales</taxon>
        <taxon>Pseudonocardiaceae</taxon>
        <taxon>Pseudonocardia</taxon>
    </lineage>
</organism>
<dbReference type="Pfam" id="PF00916">
    <property type="entry name" value="Sulfate_transp"/>
    <property type="match status" value="1"/>
</dbReference>
<dbReference type="Pfam" id="PF01740">
    <property type="entry name" value="STAS"/>
    <property type="match status" value="1"/>
</dbReference>
<keyword evidence="3 5" id="KW-1133">Transmembrane helix</keyword>
<evidence type="ECO:0000259" key="6">
    <source>
        <dbReference type="PROSITE" id="PS50801"/>
    </source>
</evidence>
<dbReference type="PANTHER" id="PTHR11814">
    <property type="entry name" value="SULFATE TRANSPORTER"/>
    <property type="match status" value="1"/>
</dbReference>
<feature type="transmembrane region" description="Helical" evidence="5">
    <location>
        <begin position="177"/>
        <end position="197"/>
    </location>
</feature>
<dbReference type="InterPro" id="IPR011547">
    <property type="entry name" value="SLC26A/SulP_dom"/>
</dbReference>
<feature type="transmembrane region" description="Helical" evidence="5">
    <location>
        <begin position="350"/>
        <end position="373"/>
    </location>
</feature>
<feature type="transmembrane region" description="Helical" evidence="5">
    <location>
        <begin position="78"/>
        <end position="95"/>
    </location>
</feature>
<protein>
    <submittedName>
        <fullName evidence="7">SulP family sulfate permease</fullName>
    </submittedName>
</protein>
<feature type="transmembrane region" description="Helical" evidence="5">
    <location>
        <begin position="48"/>
        <end position="66"/>
    </location>
</feature>
<evidence type="ECO:0000256" key="4">
    <source>
        <dbReference type="ARBA" id="ARBA00023136"/>
    </source>
</evidence>
<feature type="transmembrane region" description="Helical" evidence="5">
    <location>
        <begin position="204"/>
        <end position="227"/>
    </location>
</feature>
<dbReference type="GO" id="GO:0055085">
    <property type="term" value="P:transmembrane transport"/>
    <property type="evidence" value="ECO:0007669"/>
    <property type="project" value="InterPro"/>
</dbReference>
<keyword evidence="4 5" id="KW-0472">Membrane</keyword>
<evidence type="ECO:0000256" key="3">
    <source>
        <dbReference type="ARBA" id="ARBA00022989"/>
    </source>
</evidence>
<feature type="transmembrane region" description="Helical" evidence="5">
    <location>
        <begin position="101"/>
        <end position="120"/>
    </location>
</feature>
<comment type="subcellular location">
    <subcellularLocation>
        <location evidence="1">Membrane</location>
        <topology evidence="1">Multi-pass membrane protein</topology>
    </subcellularLocation>
</comment>
<feature type="transmembrane region" description="Helical" evidence="5">
    <location>
        <begin position="324"/>
        <end position="344"/>
    </location>
</feature>
<feature type="transmembrane region" description="Helical" evidence="5">
    <location>
        <begin position="21"/>
        <end position="42"/>
    </location>
</feature>
<accession>A0A543DWC2</accession>
<name>A0A543DWC2_9PSEU</name>